<dbReference type="PANTHER" id="PTHR11728">
    <property type="entry name" value="GLYCEROL-3-PHOSPHATE DEHYDROGENASE"/>
    <property type="match status" value="1"/>
</dbReference>
<feature type="binding site" evidence="10">
    <location>
        <position position="88"/>
    </location>
    <ligand>
        <name>NAD(+)</name>
        <dbReference type="ChEBI" id="CHEBI:57540"/>
    </ligand>
</feature>
<dbReference type="GO" id="GO:0005975">
    <property type="term" value="P:carbohydrate metabolic process"/>
    <property type="evidence" value="ECO:0007669"/>
    <property type="project" value="InterPro"/>
</dbReference>
<dbReference type="EC" id="1.1.1.94" evidence="7"/>
<dbReference type="AlphaFoldDB" id="A0A1F6NL84"/>
<dbReference type="GO" id="GO:0008654">
    <property type="term" value="P:phospholipid biosynthetic process"/>
    <property type="evidence" value="ECO:0007669"/>
    <property type="project" value="UniProtKB-KW"/>
</dbReference>
<comment type="catalytic activity">
    <reaction evidence="7 12">
        <text>sn-glycerol 3-phosphate + NADP(+) = dihydroxyacetone phosphate + NADPH + H(+)</text>
        <dbReference type="Rhea" id="RHEA:11096"/>
        <dbReference type="ChEBI" id="CHEBI:15378"/>
        <dbReference type="ChEBI" id="CHEBI:57597"/>
        <dbReference type="ChEBI" id="CHEBI:57642"/>
        <dbReference type="ChEBI" id="CHEBI:57783"/>
        <dbReference type="ChEBI" id="CHEBI:58349"/>
        <dbReference type="EC" id="1.1.1.94"/>
    </reaction>
</comment>
<evidence type="ECO:0000256" key="5">
    <source>
        <dbReference type="ARBA" id="ARBA00023209"/>
    </source>
</evidence>
<dbReference type="GO" id="GO:0141152">
    <property type="term" value="F:glycerol-3-phosphate dehydrogenase (NAD+) activity"/>
    <property type="evidence" value="ECO:0007669"/>
    <property type="project" value="RHEA"/>
</dbReference>
<feature type="domain" description="Glycerol-3-phosphate dehydrogenase NAD-dependent N-terminal" evidence="13">
    <location>
        <begin position="7"/>
        <end position="165"/>
    </location>
</feature>
<proteinExistence type="inferred from homology"/>
<keyword evidence="7" id="KW-0963">Cytoplasm</keyword>
<name>A0A1F6NL84_9BACT</name>
<dbReference type="GO" id="GO:0005829">
    <property type="term" value="C:cytosol"/>
    <property type="evidence" value="ECO:0007669"/>
    <property type="project" value="TreeGrafter"/>
</dbReference>
<dbReference type="PIRSF" id="PIRSF000114">
    <property type="entry name" value="Glycerol-3-P_dh"/>
    <property type="match status" value="1"/>
</dbReference>
<feature type="binding site" evidence="10">
    <location>
        <position position="261"/>
    </location>
    <ligand>
        <name>NAD(+)</name>
        <dbReference type="ChEBI" id="CHEBI:57540"/>
    </ligand>
</feature>
<comment type="similarity">
    <text evidence="1 7 11">Belongs to the NAD-dependent glycerol-3-phosphate dehydrogenase family.</text>
</comment>
<comment type="caution">
    <text evidence="15">The sequence shown here is derived from an EMBL/GenBank/DDBJ whole genome shotgun (WGS) entry which is preliminary data.</text>
</comment>
<dbReference type="InterPro" id="IPR036291">
    <property type="entry name" value="NAD(P)-bd_dom_sf"/>
</dbReference>
<dbReference type="InterPro" id="IPR008927">
    <property type="entry name" value="6-PGluconate_DH-like_C_sf"/>
</dbReference>
<dbReference type="Gene3D" id="3.40.50.720">
    <property type="entry name" value="NAD(P)-binding Rossmann-like Domain"/>
    <property type="match status" value="1"/>
</dbReference>
<dbReference type="InterPro" id="IPR011128">
    <property type="entry name" value="G3P_DH_NAD-dep_N"/>
</dbReference>
<feature type="binding site" evidence="7">
    <location>
        <position position="287"/>
    </location>
    <ligand>
        <name>NADPH</name>
        <dbReference type="ChEBI" id="CHEBI:57783"/>
    </ligand>
</feature>
<dbReference type="NCBIfam" id="NF000940">
    <property type="entry name" value="PRK00094.1-2"/>
    <property type="match status" value="1"/>
</dbReference>
<evidence type="ECO:0000256" key="10">
    <source>
        <dbReference type="PIRSR" id="PIRSR000114-3"/>
    </source>
</evidence>
<dbReference type="Proteomes" id="UP000177803">
    <property type="component" value="Unassembled WGS sequence"/>
</dbReference>
<dbReference type="PRINTS" id="PR00077">
    <property type="entry name" value="GPDHDRGNASE"/>
</dbReference>
<feature type="binding site" evidence="10">
    <location>
        <begin position="11"/>
        <end position="16"/>
    </location>
    <ligand>
        <name>NAD(+)</name>
        <dbReference type="ChEBI" id="CHEBI:57540"/>
    </ligand>
</feature>
<feature type="binding site" evidence="7">
    <location>
        <position position="142"/>
    </location>
    <ligand>
        <name>sn-glycerol 3-phosphate</name>
        <dbReference type="ChEBI" id="CHEBI:57597"/>
    </ligand>
</feature>
<feature type="active site" description="Proton acceptor" evidence="7 8">
    <location>
        <position position="197"/>
    </location>
</feature>
<feature type="binding site" evidence="7">
    <location>
        <position position="146"/>
    </location>
    <ligand>
        <name>NADPH</name>
        <dbReference type="ChEBI" id="CHEBI:57783"/>
    </ligand>
</feature>
<feature type="domain" description="Glycerol-3-phosphate dehydrogenase NAD-dependent C-terminal" evidence="14">
    <location>
        <begin position="186"/>
        <end position="326"/>
    </location>
</feature>
<evidence type="ECO:0000256" key="4">
    <source>
        <dbReference type="ARBA" id="ARBA00023098"/>
    </source>
</evidence>
<comment type="caution">
    <text evidence="7">Lacks conserved residue(s) required for the propagation of feature annotation.</text>
</comment>
<dbReference type="Gene3D" id="1.10.1040.10">
    <property type="entry name" value="N-(1-d-carboxylethyl)-l-norvaline Dehydrogenase, domain 2"/>
    <property type="match status" value="1"/>
</dbReference>
<evidence type="ECO:0000259" key="13">
    <source>
        <dbReference type="Pfam" id="PF01210"/>
    </source>
</evidence>
<dbReference type="InterPro" id="IPR006109">
    <property type="entry name" value="G3P_DH_NAD-dep_C"/>
</dbReference>
<keyword evidence="3 7" id="KW-0560">Oxidoreductase</keyword>
<accession>A0A1F6NL84</accession>
<gene>
    <name evidence="7" type="primary">gpsA</name>
    <name evidence="15" type="ORF">A2261_02485</name>
</gene>
<keyword evidence="6 7" id="KW-1208">Phospholipid metabolism</keyword>
<keyword evidence="2 7" id="KW-0444">Lipid biosynthesis</keyword>
<comment type="function">
    <text evidence="7">Catalyzes the reduction of the glycolytic intermediate dihydroxyacetone phosphate (DHAP) to sn-glycerol 3-phosphate (G3P), the key precursor for phospholipid synthesis.</text>
</comment>
<feature type="binding site" evidence="9">
    <location>
        <begin position="261"/>
        <end position="262"/>
    </location>
    <ligand>
        <name>substrate</name>
    </ligand>
</feature>
<dbReference type="SUPFAM" id="SSF48179">
    <property type="entry name" value="6-phosphogluconate dehydrogenase C-terminal domain-like"/>
    <property type="match status" value="1"/>
</dbReference>
<sequence length="334" mass="35637">MPKKISVAVLGAGNMGTAIAQVVAKNGHPVKLWNYEGDPEPLAQIAAAQENKKYLAGIVLSPNIHPEPNLEAAVQATQVVIFCVPSNFMAALIERAAQILPCGVVCVDASKGLDEKSLFLVPDIIAEKIPECLSKSVVSISGPAIARDMAEGKFTAMNVASKDAKSIKIVRKIFESANLKLVPTKDVVGVELAGSFKNVYAIAMGICDGLEYPMNTKAALLVTALKEVSILIKKMGGKSATVYNLAGLGDLAATGLCTISRNRRFGEFLAKGSKRDQAIAQVGQTVEGIGACRVLKMLAEKHHVKMPFADFVYEVVLEEKPASEMLKKLLLSYK</sequence>
<keyword evidence="5 7" id="KW-0594">Phospholipid biosynthesis</keyword>
<dbReference type="Pfam" id="PF07479">
    <property type="entry name" value="NAD_Gly3P_dh_C"/>
    <property type="match status" value="1"/>
</dbReference>
<dbReference type="Pfam" id="PF01210">
    <property type="entry name" value="NAD_Gly3P_dh_N"/>
    <property type="match status" value="1"/>
</dbReference>
<evidence type="ECO:0000313" key="15">
    <source>
        <dbReference type="EMBL" id="OGH84702.1"/>
    </source>
</evidence>
<feature type="binding site" evidence="7">
    <location>
        <position position="111"/>
    </location>
    <ligand>
        <name>NADPH</name>
        <dbReference type="ChEBI" id="CHEBI:57783"/>
    </ligand>
</feature>
<dbReference type="NCBIfam" id="NF000942">
    <property type="entry name" value="PRK00094.1-4"/>
    <property type="match status" value="1"/>
</dbReference>
<keyword evidence="4 7" id="KW-0443">Lipid metabolism</keyword>
<evidence type="ECO:0000256" key="12">
    <source>
        <dbReference type="RuleBase" id="RU000439"/>
    </source>
</evidence>
<protein>
    <recommendedName>
        <fullName evidence="7">Glycerol-3-phosphate dehydrogenase [NAD(P)+]</fullName>
        <ecNumber evidence="7">1.1.1.94</ecNumber>
    </recommendedName>
    <alternativeName>
        <fullName evidence="7">NAD(P)(+)-dependent glycerol-3-phosphate dehydrogenase</fullName>
    </alternativeName>
    <alternativeName>
        <fullName evidence="7">NAD(P)H-dependent dihydroxyacetone-phosphate reductase</fullName>
    </alternativeName>
</protein>
<comment type="subcellular location">
    <subcellularLocation>
        <location evidence="7">Cytoplasm</location>
    </subcellularLocation>
</comment>
<evidence type="ECO:0000256" key="8">
    <source>
        <dbReference type="PIRSR" id="PIRSR000114-1"/>
    </source>
</evidence>
<reference evidence="15 16" key="1">
    <citation type="journal article" date="2016" name="Nat. Commun.">
        <title>Thousands of microbial genomes shed light on interconnected biogeochemical processes in an aquifer system.</title>
        <authorList>
            <person name="Anantharaman K."/>
            <person name="Brown C.T."/>
            <person name="Hug L.A."/>
            <person name="Sharon I."/>
            <person name="Castelle C.J."/>
            <person name="Probst A.J."/>
            <person name="Thomas B.C."/>
            <person name="Singh A."/>
            <person name="Wilkins M.J."/>
            <person name="Karaoz U."/>
            <person name="Brodie E.L."/>
            <person name="Williams K.H."/>
            <person name="Hubbard S.S."/>
            <person name="Banfield J.F."/>
        </authorList>
    </citation>
    <scope>NUCLEOTIDE SEQUENCE [LARGE SCALE GENOMIC DNA]</scope>
</reference>
<dbReference type="GO" id="GO:0046168">
    <property type="term" value="P:glycerol-3-phosphate catabolic process"/>
    <property type="evidence" value="ECO:0007669"/>
    <property type="project" value="InterPro"/>
</dbReference>
<feature type="binding site" evidence="9">
    <location>
        <position position="111"/>
    </location>
    <ligand>
        <name>substrate</name>
    </ligand>
</feature>
<feature type="binding site" evidence="7">
    <location>
        <position position="261"/>
    </location>
    <ligand>
        <name>NADPH</name>
        <dbReference type="ChEBI" id="CHEBI:57783"/>
    </ligand>
</feature>
<feature type="binding site" evidence="7">
    <location>
        <position position="250"/>
    </location>
    <ligand>
        <name>sn-glycerol 3-phosphate</name>
        <dbReference type="ChEBI" id="CHEBI:57597"/>
    </ligand>
</feature>
<dbReference type="InterPro" id="IPR006168">
    <property type="entry name" value="G3P_DH_NAD-dep"/>
</dbReference>
<feature type="binding site" evidence="7">
    <location>
        <position position="54"/>
    </location>
    <ligand>
        <name>NADPH</name>
        <dbReference type="ChEBI" id="CHEBI:57783"/>
    </ligand>
</feature>
<feature type="binding site" evidence="10">
    <location>
        <position position="146"/>
    </location>
    <ligand>
        <name>NAD(+)</name>
        <dbReference type="ChEBI" id="CHEBI:57540"/>
    </ligand>
</feature>
<evidence type="ECO:0000259" key="14">
    <source>
        <dbReference type="Pfam" id="PF07479"/>
    </source>
</evidence>
<keyword evidence="7 10" id="KW-0520">NAD</keyword>
<keyword evidence="7" id="KW-0547">Nucleotide-binding</keyword>
<dbReference type="SUPFAM" id="SSF51735">
    <property type="entry name" value="NAD(P)-binding Rossmann-fold domains"/>
    <property type="match status" value="1"/>
</dbReference>
<dbReference type="GO" id="GO:0046167">
    <property type="term" value="P:glycerol-3-phosphate biosynthetic process"/>
    <property type="evidence" value="ECO:0007669"/>
    <property type="project" value="UniProtKB-UniRule"/>
</dbReference>
<dbReference type="GO" id="GO:0006650">
    <property type="term" value="P:glycerophospholipid metabolic process"/>
    <property type="evidence" value="ECO:0007669"/>
    <property type="project" value="UniProtKB-UniRule"/>
</dbReference>
<evidence type="ECO:0000256" key="1">
    <source>
        <dbReference type="ARBA" id="ARBA00011009"/>
    </source>
</evidence>
<evidence type="ECO:0000256" key="6">
    <source>
        <dbReference type="ARBA" id="ARBA00023264"/>
    </source>
</evidence>
<evidence type="ECO:0000313" key="16">
    <source>
        <dbReference type="Proteomes" id="UP000177803"/>
    </source>
</evidence>
<feature type="binding site" evidence="7">
    <location>
        <position position="260"/>
    </location>
    <ligand>
        <name>sn-glycerol 3-phosphate</name>
        <dbReference type="ChEBI" id="CHEBI:57597"/>
    </ligand>
</feature>
<evidence type="ECO:0000256" key="11">
    <source>
        <dbReference type="RuleBase" id="RU000437"/>
    </source>
</evidence>
<dbReference type="PANTHER" id="PTHR11728:SF1">
    <property type="entry name" value="GLYCEROL-3-PHOSPHATE DEHYDROGENASE [NAD(+)] 2, CHLOROPLASTIC"/>
    <property type="match status" value="1"/>
</dbReference>
<comment type="catalytic activity">
    <reaction evidence="7">
        <text>sn-glycerol 3-phosphate + NAD(+) = dihydroxyacetone phosphate + NADH + H(+)</text>
        <dbReference type="Rhea" id="RHEA:11092"/>
        <dbReference type="ChEBI" id="CHEBI:15378"/>
        <dbReference type="ChEBI" id="CHEBI:57540"/>
        <dbReference type="ChEBI" id="CHEBI:57597"/>
        <dbReference type="ChEBI" id="CHEBI:57642"/>
        <dbReference type="ChEBI" id="CHEBI:57945"/>
        <dbReference type="EC" id="1.1.1.94"/>
    </reaction>
</comment>
<evidence type="ECO:0000256" key="7">
    <source>
        <dbReference type="HAMAP-Rule" id="MF_00394"/>
    </source>
</evidence>
<dbReference type="GO" id="GO:0141153">
    <property type="term" value="F:glycerol-3-phosphate dehydrogenase (NADP+) activity"/>
    <property type="evidence" value="ECO:0007669"/>
    <property type="project" value="RHEA"/>
</dbReference>
<feature type="binding site" evidence="7">
    <location>
        <position position="262"/>
    </location>
    <ligand>
        <name>sn-glycerol 3-phosphate</name>
        <dbReference type="ChEBI" id="CHEBI:57597"/>
    </ligand>
</feature>
<dbReference type="UniPathway" id="UPA00940"/>
<dbReference type="InterPro" id="IPR013328">
    <property type="entry name" value="6PGD_dom2"/>
</dbReference>
<evidence type="ECO:0000256" key="9">
    <source>
        <dbReference type="PIRSR" id="PIRSR000114-2"/>
    </source>
</evidence>
<feature type="binding site" evidence="7">
    <location>
        <position position="197"/>
    </location>
    <ligand>
        <name>sn-glycerol 3-phosphate</name>
        <dbReference type="ChEBI" id="CHEBI:57597"/>
    </ligand>
</feature>
<feature type="binding site" evidence="7">
    <location>
        <position position="111"/>
    </location>
    <ligand>
        <name>sn-glycerol 3-phosphate</name>
        <dbReference type="ChEBI" id="CHEBI:57597"/>
    </ligand>
</feature>
<dbReference type="EMBL" id="MFQR01000005">
    <property type="protein sequence ID" value="OGH84702.1"/>
    <property type="molecule type" value="Genomic_DNA"/>
</dbReference>
<dbReference type="HAMAP" id="MF_00394">
    <property type="entry name" value="NAD_Glyc3P_dehydrog"/>
    <property type="match status" value="1"/>
</dbReference>
<comment type="pathway">
    <text evidence="7">Membrane lipid metabolism; glycerophospholipid metabolism.</text>
</comment>
<evidence type="ECO:0000256" key="2">
    <source>
        <dbReference type="ARBA" id="ARBA00022516"/>
    </source>
</evidence>
<organism evidence="15 16">
    <name type="scientific">Candidatus Magasanikbacteria bacterium RIFOXYA2_FULL_44_8</name>
    <dbReference type="NCBI Taxonomy" id="1798696"/>
    <lineage>
        <taxon>Bacteria</taxon>
        <taxon>Candidatus Magasanikiibacteriota</taxon>
    </lineage>
</organism>
<feature type="binding site" evidence="7">
    <location>
        <position position="261"/>
    </location>
    <ligand>
        <name>sn-glycerol 3-phosphate</name>
        <dbReference type="ChEBI" id="CHEBI:57597"/>
    </ligand>
</feature>
<keyword evidence="7" id="KW-0521">NADP</keyword>
<evidence type="ECO:0000256" key="3">
    <source>
        <dbReference type="ARBA" id="ARBA00023002"/>
    </source>
</evidence>
<dbReference type="GO" id="GO:0051287">
    <property type="term" value="F:NAD binding"/>
    <property type="evidence" value="ECO:0007669"/>
    <property type="project" value="InterPro"/>
</dbReference>